<evidence type="ECO:0000256" key="1">
    <source>
        <dbReference type="ARBA" id="ARBA00023244"/>
    </source>
</evidence>
<dbReference type="InterPro" id="IPR035996">
    <property type="entry name" value="4pyrrol_Methylase_sf"/>
</dbReference>
<keyword evidence="1" id="KW-0627">Porphyrin biosynthesis</keyword>
<dbReference type="GO" id="GO:0019354">
    <property type="term" value="P:siroheme biosynthetic process"/>
    <property type="evidence" value="ECO:0007669"/>
    <property type="project" value="TreeGrafter"/>
</dbReference>
<organism evidence="2">
    <name type="scientific">bioreactor metagenome</name>
    <dbReference type="NCBI Taxonomy" id="1076179"/>
    <lineage>
        <taxon>unclassified sequences</taxon>
        <taxon>metagenomes</taxon>
        <taxon>ecological metagenomes</taxon>
    </lineage>
</organism>
<dbReference type="PANTHER" id="PTHR45790:SF3">
    <property type="entry name" value="S-ADENOSYL-L-METHIONINE-DEPENDENT UROPORPHYRINOGEN III METHYLTRANSFERASE, CHLOROPLASTIC"/>
    <property type="match status" value="1"/>
</dbReference>
<dbReference type="InterPro" id="IPR050161">
    <property type="entry name" value="Siro_Cobalamin_biosynth"/>
</dbReference>
<dbReference type="PANTHER" id="PTHR45790">
    <property type="entry name" value="SIROHEME SYNTHASE-RELATED"/>
    <property type="match status" value="1"/>
</dbReference>
<dbReference type="GO" id="GO:0004851">
    <property type="term" value="F:uroporphyrin-III C-methyltransferase activity"/>
    <property type="evidence" value="ECO:0007669"/>
    <property type="project" value="TreeGrafter"/>
</dbReference>
<accession>A0A645GAG4</accession>
<evidence type="ECO:0000313" key="2">
    <source>
        <dbReference type="EMBL" id="MPN22779.1"/>
    </source>
</evidence>
<protein>
    <submittedName>
        <fullName evidence="2">Siroheme synthase</fullName>
        <ecNumber evidence="2">4.99.1.4</ecNumber>
    </submittedName>
</protein>
<dbReference type="AlphaFoldDB" id="A0A645GAG4"/>
<dbReference type="EMBL" id="VSSQ01071093">
    <property type="protein sequence ID" value="MPN22779.1"/>
    <property type="molecule type" value="Genomic_DNA"/>
</dbReference>
<comment type="caution">
    <text evidence="2">The sequence shown here is derived from an EMBL/GenBank/DDBJ whole genome shotgun (WGS) entry which is preliminary data.</text>
</comment>
<dbReference type="EC" id="4.99.1.4" evidence="2"/>
<proteinExistence type="predicted"/>
<dbReference type="InterPro" id="IPR014776">
    <property type="entry name" value="4pyrrole_Mease_sub2"/>
</dbReference>
<dbReference type="Gene3D" id="3.30.950.10">
    <property type="entry name" value="Methyltransferase, Cobalt-precorrin-4 Transmethylase, Domain 2"/>
    <property type="match status" value="1"/>
</dbReference>
<sequence>MGVHTLRRICTRLLADGMAPTTPAATIADAGLASQRVVRATLDELPDAVDAAGIGSPAVTVIGAVAGGDLPGTGDLAARGLVR</sequence>
<dbReference type="SUPFAM" id="SSF53790">
    <property type="entry name" value="Tetrapyrrole methylase"/>
    <property type="match status" value="1"/>
</dbReference>
<keyword evidence="2" id="KW-0456">Lyase</keyword>
<name>A0A645GAG4_9ZZZZ</name>
<gene>
    <name evidence="2" type="primary">cysG_30</name>
    <name evidence="2" type="ORF">SDC9_170163</name>
</gene>
<dbReference type="GO" id="GO:0051266">
    <property type="term" value="F:sirohydrochlorin ferrochelatase activity"/>
    <property type="evidence" value="ECO:0007669"/>
    <property type="project" value="UniProtKB-EC"/>
</dbReference>
<reference evidence="2" key="1">
    <citation type="submission" date="2019-08" db="EMBL/GenBank/DDBJ databases">
        <authorList>
            <person name="Kucharzyk K."/>
            <person name="Murdoch R.W."/>
            <person name="Higgins S."/>
            <person name="Loffler F."/>
        </authorList>
    </citation>
    <scope>NUCLEOTIDE SEQUENCE</scope>
</reference>